<reference evidence="2" key="1">
    <citation type="submission" date="2017-02" db="UniProtKB">
        <authorList>
            <consortium name="WormBaseParasite"/>
        </authorList>
    </citation>
    <scope>IDENTIFICATION</scope>
</reference>
<organism evidence="1 2">
    <name type="scientific">Elaeophora elaphi</name>
    <dbReference type="NCBI Taxonomy" id="1147741"/>
    <lineage>
        <taxon>Eukaryota</taxon>
        <taxon>Metazoa</taxon>
        <taxon>Ecdysozoa</taxon>
        <taxon>Nematoda</taxon>
        <taxon>Chromadorea</taxon>
        <taxon>Rhabditida</taxon>
        <taxon>Spirurina</taxon>
        <taxon>Spiruromorpha</taxon>
        <taxon>Filarioidea</taxon>
        <taxon>Onchocercidae</taxon>
        <taxon>Elaeophora</taxon>
    </lineage>
</organism>
<keyword evidence="1" id="KW-1185">Reference proteome</keyword>
<evidence type="ECO:0000313" key="2">
    <source>
        <dbReference type="WBParaSite" id="EEL_0000550101-mRNA-1"/>
    </source>
</evidence>
<dbReference type="Proteomes" id="UP000050640">
    <property type="component" value="Unplaced"/>
</dbReference>
<evidence type="ECO:0000313" key="1">
    <source>
        <dbReference type="Proteomes" id="UP000050640"/>
    </source>
</evidence>
<accession>A0A0R3RU17</accession>
<proteinExistence type="predicted"/>
<protein>
    <submittedName>
        <fullName evidence="2">GOLD domain-containing protein</fullName>
    </submittedName>
</protein>
<sequence length="185" mass="21201">MLELKVSRCCELNDERQSSALLFVGKISRNDEYIATVIINDALSSSYIATFDHKSWEGLREEGEFSTDEEFIAELADENNLLSVERSECVQVKWIRPDQDGLTFKFCTLTLNQGSTLIYDIVDALLKERNLHHSNAVERETIVASMERRLELLGKRVEEMDDYRRNLSNTLISKFVAIQNAKTSS</sequence>
<dbReference type="AlphaFoldDB" id="A0A0R3RU17"/>
<dbReference type="WBParaSite" id="EEL_0000550101-mRNA-1">
    <property type="protein sequence ID" value="EEL_0000550101-mRNA-1"/>
    <property type="gene ID" value="EEL_0000550101"/>
</dbReference>
<name>A0A0R3RU17_9BILA</name>